<dbReference type="AlphaFoldDB" id="A0A1V9FBY4"/>
<feature type="domain" description="Phage tail collar" evidence="1">
    <location>
        <begin position="6"/>
        <end position="62"/>
    </location>
</feature>
<protein>
    <recommendedName>
        <fullName evidence="1">Phage tail collar domain-containing protein</fullName>
    </recommendedName>
</protein>
<dbReference type="InterPro" id="IPR011083">
    <property type="entry name" value="Phage_tail_collar_dom"/>
</dbReference>
<organism evidence="2 3">
    <name type="scientific">Niastella yeongjuensis</name>
    <dbReference type="NCBI Taxonomy" id="354355"/>
    <lineage>
        <taxon>Bacteria</taxon>
        <taxon>Pseudomonadati</taxon>
        <taxon>Bacteroidota</taxon>
        <taxon>Chitinophagia</taxon>
        <taxon>Chitinophagales</taxon>
        <taxon>Chitinophagaceae</taxon>
        <taxon>Niastella</taxon>
    </lineage>
</organism>
<dbReference type="Proteomes" id="UP000192610">
    <property type="component" value="Unassembled WGS sequence"/>
</dbReference>
<name>A0A1V9FBY4_9BACT</name>
<accession>A0A1V9FBY4</accession>
<evidence type="ECO:0000313" key="3">
    <source>
        <dbReference type="Proteomes" id="UP000192610"/>
    </source>
</evidence>
<reference evidence="3" key="1">
    <citation type="submission" date="2016-04" db="EMBL/GenBank/DDBJ databases">
        <authorList>
            <person name="Chen L."/>
            <person name="Zhuang W."/>
            <person name="Wang G."/>
        </authorList>
    </citation>
    <scope>NUCLEOTIDE SEQUENCE [LARGE SCALE GENOMIC DNA]</scope>
    <source>
        <strain evidence="3">17621</strain>
    </source>
</reference>
<evidence type="ECO:0000313" key="2">
    <source>
        <dbReference type="EMBL" id="OQP55903.1"/>
    </source>
</evidence>
<evidence type="ECO:0000259" key="1">
    <source>
        <dbReference type="Pfam" id="PF07484"/>
    </source>
</evidence>
<dbReference type="OrthoDB" id="9810174at2"/>
<dbReference type="Gene3D" id="3.90.1340.10">
    <property type="entry name" value="Phage tail collar domain"/>
    <property type="match status" value="1"/>
</dbReference>
<dbReference type="InterPro" id="IPR037053">
    <property type="entry name" value="Phage_tail_collar_dom_sf"/>
</dbReference>
<dbReference type="EMBL" id="LVXG01000002">
    <property type="protein sequence ID" value="OQP55903.1"/>
    <property type="molecule type" value="Genomic_DNA"/>
</dbReference>
<comment type="caution">
    <text evidence="2">The sequence shown here is derived from an EMBL/GenBank/DDBJ whole genome shotgun (WGS) entry which is preliminary data.</text>
</comment>
<dbReference type="Pfam" id="PF07484">
    <property type="entry name" value="Collar"/>
    <property type="match status" value="1"/>
</dbReference>
<proteinExistence type="predicted"/>
<dbReference type="SUPFAM" id="SSF88874">
    <property type="entry name" value="Receptor-binding domain of short tail fibre protein gp12"/>
    <property type="match status" value="1"/>
</dbReference>
<dbReference type="RefSeq" id="WP_081197108.1">
    <property type="nucleotide sequence ID" value="NZ_FOCZ01000010.1"/>
</dbReference>
<sequence length="179" mass="18887">MDNVIGEIKLFAGNFAPAGWVFCDGRSLNPGDYDNLFQLIGTTYGGDGINDFKVPDLQSRAPIGAGQGVGLPNYNLGETGGTETNTLTVNNLPTHTHTYNGTGLLVSSEDGHKTSIAGNYQAVNGDYIYSTVANTQMAAQPTALTIWGVGTAVPNAITNLKPYLVISYIICFDGIIPQP</sequence>
<keyword evidence="3" id="KW-1185">Reference proteome</keyword>
<gene>
    <name evidence="2" type="ORF">A4H97_20140</name>
</gene>
<dbReference type="STRING" id="354355.SAMN05660816_05046"/>